<dbReference type="GO" id="GO:0004719">
    <property type="term" value="F:protein-L-isoaspartate (D-aspartate) O-methyltransferase activity"/>
    <property type="evidence" value="ECO:0007669"/>
    <property type="project" value="UniProtKB-EC"/>
</dbReference>
<dbReference type="GO" id="GO:0032259">
    <property type="term" value="P:methylation"/>
    <property type="evidence" value="ECO:0007669"/>
    <property type="project" value="UniProtKB-KW"/>
</dbReference>
<sequence length="281" mass="30541">MRKEKARVEEARKSYARLMAAASKSDDPRLERVFELVPREAFLPPGPWKIMVDNEYFDTPSADPVYLYQNALVALDASKGINNGEPFLHAAWLGAAAPQRGNTVCHIGAGSGYYTAILSVLALPGGRVEAFEIEPALAEAARRNLQAFESVTVTQGDATKLPLPASDLIYVNAGVLAPPRSWLQALRPRGHLIFPWRPSDEVGLTLLITRTDAGFEAKPLMNSWFIACVGGASTADGFVTPPTLHMAWAVRSAWLTSERVPDATAVVAYEHVWFSSSALHG</sequence>
<dbReference type="EC" id="2.1.1.77" evidence="3"/>
<evidence type="ECO:0000313" key="12">
    <source>
        <dbReference type="EMBL" id="SAL58905.1"/>
    </source>
</evidence>
<dbReference type="CDD" id="cd02440">
    <property type="entry name" value="AdoMet_MTases"/>
    <property type="match status" value="1"/>
</dbReference>
<evidence type="ECO:0000256" key="10">
    <source>
        <dbReference type="ARBA" id="ARBA00031323"/>
    </source>
</evidence>
<name>A0A158IQU9_9BURK</name>
<dbReference type="Gene3D" id="3.40.50.150">
    <property type="entry name" value="Vaccinia Virus protein VP39"/>
    <property type="match status" value="1"/>
</dbReference>
<keyword evidence="6 12" id="KW-0489">Methyltransferase</keyword>
<accession>A0A158IQU9</accession>
<dbReference type="Proteomes" id="UP000054683">
    <property type="component" value="Unassembled WGS sequence"/>
</dbReference>
<dbReference type="EMBL" id="FCOK02000059">
    <property type="protein sequence ID" value="SAL58905.1"/>
    <property type="molecule type" value="Genomic_DNA"/>
</dbReference>
<evidence type="ECO:0000256" key="7">
    <source>
        <dbReference type="ARBA" id="ARBA00022679"/>
    </source>
</evidence>
<dbReference type="OrthoDB" id="3450072at2"/>
<keyword evidence="5" id="KW-0963">Cytoplasm</keyword>
<dbReference type="PANTHER" id="PTHR11579:SF0">
    <property type="entry name" value="PROTEIN-L-ISOASPARTATE(D-ASPARTATE) O-METHYLTRANSFERASE"/>
    <property type="match status" value="1"/>
</dbReference>
<evidence type="ECO:0000256" key="6">
    <source>
        <dbReference type="ARBA" id="ARBA00022603"/>
    </source>
</evidence>
<reference evidence="12 13" key="1">
    <citation type="submission" date="2016-01" db="EMBL/GenBank/DDBJ databases">
        <authorList>
            <person name="Oliw E.H."/>
        </authorList>
    </citation>
    <scope>NUCLEOTIDE SEQUENCE [LARGE SCALE GENOMIC DNA]</scope>
    <source>
        <strain evidence="12">LMG 27134</strain>
    </source>
</reference>
<dbReference type="InterPro" id="IPR000682">
    <property type="entry name" value="PCMT"/>
</dbReference>
<keyword evidence="7 12" id="KW-0808">Transferase</keyword>
<proteinExistence type="inferred from homology"/>
<evidence type="ECO:0000256" key="5">
    <source>
        <dbReference type="ARBA" id="ARBA00022490"/>
    </source>
</evidence>
<evidence type="ECO:0000256" key="9">
    <source>
        <dbReference type="ARBA" id="ARBA00030757"/>
    </source>
</evidence>
<evidence type="ECO:0000313" key="13">
    <source>
        <dbReference type="Proteomes" id="UP000054683"/>
    </source>
</evidence>
<dbReference type="GO" id="GO:0005737">
    <property type="term" value="C:cytoplasm"/>
    <property type="evidence" value="ECO:0007669"/>
    <property type="project" value="UniProtKB-SubCell"/>
</dbReference>
<dbReference type="PANTHER" id="PTHR11579">
    <property type="entry name" value="PROTEIN-L-ISOASPARTATE O-METHYLTRANSFERASE"/>
    <property type="match status" value="1"/>
</dbReference>
<dbReference type="InterPro" id="IPR029063">
    <property type="entry name" value="SAM-dependent_MTases_sf"/>
</dbReference>
<dbReference type="SUPFAM" id="SSF53335">
    <property type="entry name" value="S-adenosyl-L-methionine-dependent methyltransferases"/>
    <property type="match status" value="1"/>
</dbReference>
<evidence type="ECO:0000256" key="3">
    <source>
        <dbReference type="ARBA" id="ARBA00011890"/>
    </source>
</evidence>
<evidence type="ECO:0000256" key="1">
    <source>
        <dbReference type="ARBA" id="ARBA00004496"/>
    </source>
</evidence>
<dbReference type="RefSeq" id="WP_062090762.1">
    <property type="nucleotide sequence ID" value="NZ_FCOK02000059.1"/>
</dbReference>
<evidence type="ECO:0000256" key="2">
    <source>
        <dbReference type="ARBA" id="ARBA00005369"/>
    </source>
</evidence>
<evidence type="ECO:0000256" key="11">
    <source>
        <dbReference type="ARBA" id="ARBA00031350"/>
    </source>
</evidence>
<evidence type="ECO:0000256" key="8">
    <source>
        <dbReference type="ARBA" id="ARBA00022691"/>
    </source>
</evidence>
<dbReference type="Pfam" id="PF01135">
    <property type="entry name" value="PCMT"/>
    <property type="match status" value="1"/>
</dbReference>
<comment type="subcellular location">
    <subcellularLocation>
        <location evidence="1">Cytoplasm</location>
    </subcellularLocation>
</comment>
<protein>
    <recommendedName>
        <fullName evidence="4">Protein-L-isoaspartate O-methyltransferase</fullName>
        <ecNumber evidence="3">2.1.1.77</ecNumber>
    </recommendedName>
    <alternativeName>
        <fullName evidence="11">L-isoaspartyl protein carboxyl methyltransferase</fullName>
    </alternativeName>
    <alternativeName>
        <fullName evidence="9">Protein L-isoaspartyl methyltransferase</fullName>
    </alternativeName>
    <alternativeName>
        <fullName evidence="10">Protein-beta-aspartate methyltransferase</fullName>
    </alternativeName>
</protein>
<organism evidence="12 13">
    <name type="scientific">Caballeronia udeis</name>
    <dbReference type="NCBI Taxonomy" id="1232866"/>
    <lineage>
        <taxon>Bacteria</taxon>
        <taxon>Pseudomonadati</taxon>
        <taxon>Pseudomonadota</taxon>
        <taxon>Betaproteobacteria</taxon>
        <taxon>Burkholderiales</taxon>
        <taxon>Burkholderiaceae</taxon>
        <taxon>Caballeronia</taxon>
    </lineage>
</organism>
<keyword evidence="8" id="KW-0949">S-adenosyl-L-methionine</keyword>
<evidence type="ECO:0000256" key="4">
    <source>
        <dbReference type="ARBA" id="ARBA00013346"/>
    </source>
</evidence>
<gene>
    <name evidence="12" type="ORF">AWB69_06498</name>
</gene>
<comment type="similarity">
    <text evidence="2">Belongs to the methyltransferase superfamily. L-isoaspartyl/D-aspartyl protein methyltransferase family.</text>
</comment>
<dbReference type="AlphaFoldDB" id="A0A158IQU9"/>